<dbReference type="OrthoDB" id="48306at2759"/>
<reference evidence="2 3" key="1">
    <citation type="submission" date="2017-03" db="EMBL/GenBank/DDBJ databases">
        <title>Genome of the blue death feigning beetle - Asbolus verrucosus.</title>
        <authorList>
            <person name="Rider S.D."/>
        </authorList>
    </citation>
    <scope>NUCLEOTIDE SEQUENCE [LARGE SCALE GENOMIC DNA]</scope>
    <source>
        <strain evidence="2">Butters</strain>
        <tissue evidence="2">Head and leg muscle</tissue>
    </source>
</reference>
<dbReference type="EMBL" id="QDEB01047808">
    <property type="protein sequence ID" value="RZC37929.1"/>
    <property type="molecule type" value="Genomic_DNA"/>
</dbReference>
<keyword evidence="3" id="KW-1185">Reference proteome</keyword>
<evidence type="ECO:0000256" key="1">
    <source>
        <dbReference type="SAM" id="MobiDB-lite"/>
    </source>
</evidence>
<sequence>MDNSLTNFELTESTIKASSDSEHGSDKSETMEILSLGETDQSSSNGGKSDEDFDNNLPETVTLLKHEATGAKVYLVGTAHFSNESKEDVIKVIQNILPHVVVLELCSSRTNILSLDEKTILDEAKNIDLSKIITNIRSSGLYNGIMYILLLNMSAHITKELGMAPGGEFRAAYREAEKVPNCEVLLGDRPLGITLQRALSKLTWFQTVKLAWHLLTSKEKVSIEDIEKCKKRDMLEQLLTELAGEYPAFRDVFLNERDIFLTHSLQTAAVKAKRQRSKEVDATGDASEPVRIVGVVGIGHVPGITKLWPKDQKALIGEILKVPPPSLTSKVVRLTFRISLLTFGGYLVYRFVPVPKMLKENAHVVVHKMLSSVKGNTDFKYVLH</sequence>
<dbReference type="CDD" id="cd14726">
    <property type="entry name" value="TraB_PrgY-like"/>
    <property type="match status" value="1"/>
</dbReference>
<feature type="region of interest" description="Disordered" evidence="1">
    <location>
        <begin position="1"/>
        <end position="56"/>
    </location>
</feature>
<dbReference type="PANTHER" id="PTHR21530:SF7">
    <property type="entry name" value="TRAB DOMAIN-CONTAINING PROTEIN"/>
    <property type="match status" value="1"/>
</dbReference>
<protein>
    <submittedName>
        <fullName evidence="2">TraB domain-containing protein</fullName>
    </submittedName>
</protein>
<comment type="caution">
    <text evidence="2">The sequence shown here is derived from an EMBL/GenBank/DDBJ whole genome shotgun (WGS) entry which is preliminary data.</text>
</comment>
<feature type="compositionally biased region" description="Basic and acidic residues" evidence="1">
    <location>
        <begin position="19"/>
        <end position="30"/>
    </location>
</feature>
<proteinExistence type="predicted"/>
<evidence type="ECO:0000313" key="3">
    <source>
        <dbReference type="Proteomes" id="UP000292052"/>
    </source>
</evidence>
<dbReference type="PANTHER" id="PTHR21530">
    <property type="entry name" value="PHEROMONE SHUTDOWN PROTEIN"/>
    <property type="match status" value="1"/>
</dbReference>
<dbReference type="Proteomes" id="UP000292052">
    <property type="component" value="Unassembled WGS sequence"/>
</dbReference>
<dbReference type="Pfam" id="PF01963">
    <property type="entry name" value="TraB_PrgY_gumN"/>
    <property type="match status" value="1"/>
</dbReference>
<dbReference type="InterPro" id="IPR046345">
    <property type="entry name" value="TraB_PrgY-like"/>
</dbReference>
<name>A0A482VZR3_ASBVE</name>
<feature type="compositionally biased region" description="Polar residues" evidence="1">
    <location>
        <begin position="1"/>
        <end position="18"/>
    </location>
</feature>
<dbReference type="STRING" id="1661398.A0A482VZR3"/>
<dbReference type="InterPro" id="IPR002816">
    <property type="entry name" value="TraB/PrgY/GumN_fam"/>
</dbReference>
<organism evidence="2 3">
    <name type="scientific">Asbolus verrucosus</name>
    <name type="common">Desert ironclad beetle</name>
    <dbReference type="NCBI Taxonomy" id="1661398"/>
    <lineage>
        <taxon>Eukaryota</taxon>
        <taxon>Metazoa</taxon>
        <taxon>Ecdysozoa</taxon>
        <taxon>Arthropoda</taxon>
        <taxon>Hexapoda</taxon>
        <taxon>Insecta</taxon>
        <taxon>Pterygota</taxon>
        <taxon>Neoptera</taxon>
        <taxon>Endopterygota</taxon>
        <taxon>Coleoptera</taxon>
        <taxon>Polyphaga</taxon>
        <taxon>Cucujiformia</taxon>
        <taxon>Tenebrionidae</taxon>
        <taxon>Pimeliinae</taxon>
        <taxon>Asbolus</taxon>
    </lineage>
</organism>
<evidence type="ECO:0000313" key="2">
    <source>
        <dbReference type="EMBL" id="RZC37929.1"/>
    </source>
</evidence>
<dbReference type="AlphaFoldDB" id="A0A482VZR3"/>
<accession>A0A482VZR3</accession>
<feature type="compositionally biased region" description="Polar residues" evidence="1">
    <location>
        <begin position="38"/>
        <end position="47"/>
    </location>
</feature>
<gene>
    <name evidence="2" type="ORF">BDFB_001425</name>
</gene>